<reference evidence="1" key="2">
    <citation type="submission" date="2025-09" db="UniProtKB">
        <authorList>
            <consortium name="Ensembl"/>
        </authorList>
    </citation>
    <scope>IDENTIFICATION</scope>
</reference>
<dbReference type="GO" id="GO:0045505">
    <property type="term" value="F:dynein intermediate chain binding"/>
    <property type="evidence" value="ECO:0007669"/>
    <property type="project" value="InterPro"/>
</dbReference>
<evidence type="ECO:0000313" key="2">
    <source>
        <dbReference type="Proteomes" id="UP000694393"/>
    </source>
</evidence>
<dbReference type="AlphaFoldDB" id="A0A8C8SI13"/>
<evidence type="ECO:0000313" key="1">
    <source>
        <dbReference type="Ensembl" id="ENSPCEP00000020066.1"/>
    </source>
</evidence>
<dbReference type="Gene3D" id="1.20.58.1120">
    <property type="match status" value="1"/>
</dbReference>
<reference evidence="1" key="1">
    <citation type="submission" date="2025-08" db="UniProtKB">
        <authorList>
            <consortium name="Ensembl"/>
        </authorList>
    </citation>
    <scope>IDENTIFICATION</scope>
</reference>
<dbReference type="PANTHER" id="PTHR10676">
    <property type="entry name" value="DYNEIN HEAVY CHAIN FAMILY PROTEIN"/>
    <property type="match status" value="1"/>
</dbReference>
<name>A0A8C8SI13_9SAUR</name>
<dbReference type="PANTHER" id="PTHR10676:SF359">
    <property type="entry name" value="DYNEIN HEAVY CHAIN DOMAIN-CONTAINING PROTEIN 1"/>
    <property type="match status" value="1"/>
</dbReference>
<organism evidence="1 2">
    <name type="scientific">Pelusios castaneus</name>
    <name type="common">West African mud turtle</name>
    <dbReference type="NCBI Taxonomy" id="367368"/>
    <lineage>
        <taxon>Eukaryota</taxon>
        <taxon>Metazoa</taxon>
        <taxon>Chordata</taxon>
        <taxon>Craniata</taxon>
        <taxon>Vertebrata</taxon>
        <taxon>Euteleostomi</taxon>
        <taxon>Archelosauria</taxon>
        <taxon>Testudinata</taxon>
        <taxon>Testudines</taxon>
        <taxon>Pleurodira</taxon>
        <taxon>Pelomedusidae</taxon>
        <taxon>Pelusios</taxon>
    </lineage>
</organism>
<dbReference type="GO" id="GO:0036126">
    <property type="term" value="C:sperm flagellum"/>
    <property type="evidence" value="ECO:0007669"/>
    <property type="project" value="TreeGrafter"/>
</dbReference>
<accession>A0A8C8SI13</accession>
<protein>
    <submittedName>
        <fullName evidence="1">Dynein heavy chain domain 1</fullName>
    </submittedName>
</protein>
<keyword evidence="2" id="KW-1185">Reference proteome</keyword>
<dbReference type="InterPro" id="IPR026983">
    <property type="entry name" value="DHC"/>
</dbReference>
<dbReference type="GO" id="GO:0008569">
    <property type="term" value="F:minus-end-directed microtubule motor activity"/>
    <property type="evidence" value="ECO:0007669"/>
    <property type="project" value="TreeGrafter"/>
</dbReference>
<dbReference type="Ensembl" id="ENSPCET00000020736.1">
    <property type="protein sequence ID" value="ENSPCEP00000020066.1"/>
    <property type="gene ID" value="ENSPCEG00000015493.1"/>
</dbReference>
<dbReference type="GO" id="GO:0036156">
    <property type="term" value="C:inner dynein arm"/>
    <property type="evidence" value="ECO:0007669"/>
    <property type="project" value="TreeGrafter"/>
</dbReference>
<sequence>MKKALFHLLQSCMAQRLALRPQLDMAFEQRPGPTELPLHLLAEHWGQLATSFPAQCVLTKRQRGLKLKHRLKLEALAHYARNYRSSHAGQPGSAQLCTLLGALLTAIVNQRDVLGRLLERKIDSPAAFEWAQLLKYRLALPPERAKALLNGRLHYDYEYVGPCPPLVGSPQLDRSCLGFLLALQDLPSSKLSASPLSCPPWRTPG</sequence>
<dbReference type="GO" id="GO:0051959">
    <property type="term" value="F:dynein light intermediate chain binding"/>
    <property type="evidence" value="ECO:0007669"/>
    <property type="project" value="InterPro"/>
</dbReference>
<dbReference type="GO" id="GO:0030317">
    <property type="term" value="P:flagellated sperm motility"/>
    <property type="evidence" value="ECO:0007669"/>
    <property type="project" value="TreeGrafter"/>
</dbReference>
<proteinExistence type="predicted"/>
<dbReference type="Proteomes" id="UP000694393">
    <property type="component" value="Unplaced"/>
</dbReference>